<evidence type="ECO:0000256" key="3">
    <source>
        <dbReference type="ARBA" id="ARBA00022833"/>
    </source>
</evidence>
<comment type="similarity">
    <text evidence="1">Belongs to the Gfa family.</text>
</comment>
<dbReference type="InterPro" id="IPR006913">
    <property type="entry name" value="CENP-V/GFA"/>
</dbReference>
<accession>A0A7W6D9T0</accession>
<evidence type="ECO:0000313" key="7">
    <source>
        <dbReference type="EMBL" id="MBB3978742.1"/>
    </source>
</evidence>
<name>A0A7W6D9T0_9HYPH</name>
<dbReference type="InterPro" id="IPR011057">
    <property type="entry name" value="Mss4-like_sf"/>
</dbReference>
<keyword evidence="3" id="KW-0862">Zinc</keyword>
<reference evidence="7 8" key="1">
    <citation type="submission" date="2020-08" db="EMBL/GenBank/DDBJ databases">
        <title>Genomic Encyclopedia of Type Strains, Phase IV (KMG-IV): sequencing the most valuable type-strain genomes for metagenomic binning, comparative biology and taxonomic classification.</title>
        <authorList>
            <person name="Goeker M."/>
        </authorList>
    </citation>
    <scope>NUCLEOTIDE SEQUENCE [LARGE SCALE GENOMIC DNA]</scope>
    <source>
        <strain evidence="7 8">DSM 100211</strain>
    </source>
</reference>
<organism evidence="7 8">
    <name type="scientific">Mycoplana azooxidifex</name>
    <dbReference type="NCBI Taxonomy" id="1636188"/>
    <lineage>
        <taxon>Bacteria</taxon>
        <taxon>Pseudomonadati</taxon>
        <taxon>Pseudomonadota</taxon>
        <taxon>Alphaproteobacteria</taxon>
        <taxon>Hyphomicrobiales</taxon>
        <taxon>Rhizobiaceae</taxon>
        <taxon>Mycoplana</taxon>
    </lineage>
</organism>
<dbReference type="GO" id="GO:0046872">
    <property type="term" value="F:metal ion binding"/>
    <property type="evidence" value="ECO:0007669"/>
    <property type="project" value="UniProtKB-KW"/>
</dbReference>
<dbReference type="GO" id="GO:0016846">
    <property type="term" value="F:carbon-sulfur lyase activity"/>
    <property type="evidence" value="ECO:0007669"/>
    <property type="project" value="InterPro"/>
</dbReference>
<dbReference type="SUPFAM" id="SSF51316">
    <property type="entry name" value="Mss4-like"/>
    <property type="match status" value="1"/>
</dbReference>
<evidence type="ECO:0000256" key="4">
    <source>
        <dbReference type="ARBA" id="ARBA00023239"/>
    </source>
</evidence>
<dbReference type="AlphaFoldDB" id="A0A7W6D9T0"/>
<gene>
    <name evidence="7" type="ORF">GGQ64_003977</name>
</gene>
<evidence type="ECO:0000256" key="1">
    <source>
        <dbReference type="ARBA" id="ARBA00005495"/>
    </source>
</evidence>
<dbReference type="Gene3D" id="3.90.1590.10">
    <property type="entry name" value="glutathione-dependent formaldehyde- activating enzyme (gfa)"/>
    <property type="match status" value="1"/>
</dbReference>
<feature type="region of interest" description="Disordered" evidence="5">
    <location>
        <begin position="148"/>
        <end position="178"/>
    </location>
</feature>
<evidence type="ECO:0000256" key="2">
    <source>
        <dbReference type="ARBA" id="ARBA00022723"/>
    </source>
</evidence>
<protein>
    <recommendedName>
        <fullName evidence="6">CENP-V/GFA domain-containing protein</fullName>
    </recommendedName>
</protein>
<dbReference type="EMBL" id="JACIEE010000008">
    <property type="protein sequence ID" value="MBB3978742.1"/>
    <property type="molecule type" value="Genomic_DNA"/>
</dbReference>
<dbReference type="PANTHER" id="PTHR33337">
    <property type="entry name" value="GFA DOMAIN-CONTAINING PROTEIN"/>
    <property type="match status" value="1"/>
</dbReference>
<keyword evidence="8" id="KW-1185">Reference proteome</keyword>
<evidence type="ECO:0000313" key="8">
    <source>
        <dbReference type="Proteomes" id="UP000574761"/>
    </source>
</evidence>
<evidence type="ECO:0000256" key="5">
    <source>
        <dbReference type="SAM" id="MobiDB-lite"/>
    </source>
</evidence>
<keyword evidence="2" id="KW-0479">Metal-binding</keyword>
<dbReference type="RefSeq" id="WP_183806995.1">
    <property type="nucleotide sequence ID" value="NZ_JACIEE010000008.1"/>
</dbReference>
<evidence type="ECO:0000259" key="6">
    <source>
        <dbReference type="PROSITE" id="PS51891"/>
    </source>
</evidence>
<feature type="domain" description="CENP-V/GFA" evidence="6">
    <location>
        <begin position="6"/>
        <end position="111"/>
    </location>
</feature>
<sequence>MTDTLYTGGCQCGAVRFRVRGSLKDSSICHCRMCQKAFGAYYAPLVSTRGAELVWTRGEPKRFRSSNFASRGFCAECGTPLTYEAPDGVALAAGAFDDPSALPPVVQFGTEAKIGFVDALHALPGHTTEEDAEEAPFVLEIVSFQHPDHDTAAWPPEDGGSDAAAAGQANVPSPEGRR</sequence>
<keyword evidence="4" id="KW-0456">Lyase</keyword>
<dbReference type="PROSITE" id="PS51891">
    <property type="entry name" value="CENP_V_GFA"/>
    <property type="match status" value="1"/>
</dbReference>
<dbReference type="Pfam" id="PF04828">
    <property type="entry name" value="GFA"/>
    <property type="match status" value="1"/>
</dbReference>
<dbReference type="Proteomes" id="UP000574761">
    <property type="component" value="Unassembled WGS sequence"/>
</dbReference>
<dbReference type="PANTHER" id="PTHR33337:SF40">
    <property type="entry name" value="CENP-V_GFA DOMAIN-CONTAINING PROTEIN-RELATED"/>
    <property type="match status" value="1"/>
</dbReference>
<proteinExistence type="inferred from homology"/>
<comment type="caution">
    <text evidence="7">The sequence shown here is derived from an EMBL/GenBank/DDBJ whole genome shotgun (WGS) entry which is preliminary data.</text>
</comment>